<keyword evidence="4" id="KW-0653">Protein transport</keyword>
<dbReference type="HOGENOM" id="CLU_047751_1_0_1"/>
<feature type="transmembrane region" description="Helical" evidence="8">
    <location>
        <begin position="212"/>
        <end position="233"/>
    </location>
</feature>
<gene>
    <name evidence="10" type="ORF">M413DRAFT_446262</name>
</gene>
<dbReference type="Pfam" id="PF09451">
    <property type="entry name" value="ATG27"/>
    <property type="match status" value="1"/>
</dbReference>
<dbReference type="EMBL" id="KN831783">
    <property type="protein sequence ID" value="KIM40110.1"/>
    <property type="molecule type" value="Genomic_DNA"/>
</dbReference>
<keyword evidence="11" id="KW-1185">Reference proteome</keyword>
<proteinExistence type="predicted"/>
<evidence type="ECO:0000256" key="1">
    <source>
        <dbReference type="ARBA" id="ARBA00004472"/>
    </source>
</evidence>
<evidence type="ECO:0000256" key="7">
    <source>
        <dbReference type="SAM" id="MobiDB-lite"/>
    </source>
</evidence>
<evidence type="ECO:0000256" key="6">
    <source>
        <dbReference type="ARBA" id="ARBA00023136"/>
    </source>
</evidence>
<comment type="subcellular location">
    <subcellularLocation>
        <location evidence="1">Preautophagosomal structure membrane</location>
        <topology evidence="1">Single-pass type I membrane protein</topology>
    </subcellularLocation>
</comment>
<keyword evidence="2 8" id="KW-0812">Transmembrane</keyword>
<dbReference type="Gene3D" id="2.70.130.10">
    <property type="entry name" value="Mannose-6-phosphate receptor binding domain"/>
    <property type="match status" value="1"/>
</dbReference>
<keyword evidence="3 9" id="KW-0732">Signal</keyword>
<evidence type="ECO:0000256" key="9">
    <source>
        <dbReference type="SAM" id="SignalP"/>
    </source>
</evidence>
<evidence type="ECO:0000256" key="4">
    <source>
        <dbReference type="ARBA" id="ARBA00022927"/>
    </source>
</evidence>
<evidence type="ECO:0000256" key="5">
    <source>
        <dbReference type="ARBA" id="ARBA00022989"/>
    </source>
</evidence>
<evidence type="ECO:0000313" key="10">
    <source>
        <dbReference type="EMBL" id="KIM40110.1"/>
    </source>
</evidence>
<dbReference type="PANTHER" id="PTHR15071:SF13">
    <property type="entry name" value="AUTOPHAGY-RELATED PROTEIN 27"/>
    <property type="match status" value="1"/>
</dbReference>
<sequence>MILRPRRCHIFILFSFFFLSDVVHADSTFECHVQINGTKFDLTSLGGERHINRTRETPPTTRVESLRFDLCKDFTLLEGIGEHDQCPSGTRACLTEINQKPNEADRVIAVIPLAQSSNLNPIYETSLAPKHLSLLLHGANYPSSSSSPQTFNLTISCDPQGISDPIFVDYDGSRLDIEWSAPAGCPFKDEEGKEDKDKPKDDTEKEAVGSGIGWFFLVILLSFAAYLGLGAYYNYSTYGATGFDLVPHRDFWKEVPYMFSDVVSHLCSNVRPRRTSSRGGYISV</sequence>
<evidence type="ECO:0000256" key="8">
    <source>
        <dbReference type="SAM" id="Phobius"/>
    </source>
</evidence>
<organism evidence="10 11">
    <name type="scientific">Hebeloma cylindrosporum</name>
    <dbReference type="NCBI Taxonomy" id="76867"/>
    <lineage>
        <taxon>Eukaryota</taxon>
        <taxon>Fungi</taxon>
        <taxon>Dikarya</taxon>
        <taxon>Basidiomycota</taxon>
        <taxon>Agaricomycotina</taxon>
        <taxon>Agaricomycetes</taxon>
        <taxon>Agaricomycetidae</taxon>
        <taxon>Agaricales</taxon>
        <taxon>Agaricineae</taxon>
        <taxon>Hymenogastraceae</taxon>
        <taxon>Hebeloma</taxon>
    </lineage>
</organism>
<dbReference type="InterPro" id="IPR009011">
    <property type="entry name" value="Man6P_isomerase_rcpt-bd_dom_sf"/>
</dbReference>
<name>A0A0C3BTY8_HEBCY</name>
<protein>
    <submittedName>
        <fullName evidence="10">Uncharacterized protein</fullName>
    </submittedName>
</protein>
<evidence type="ECO:0000256" key="3">
    <source>
        <dbReference type="ARBA" id="ARBA00022729"/>
    </source>
</evidence>
<dbReference type="PANTHER" id="PTHR15071">
    <property type="entry name" value="MANNOSE-6-PHOSPHATE RECEPTOR FAMILY MEMBER"/>
    <property type="match status" value="1"/>
</dbReference>
<accession>A0A0C3BTY8</accession>
<reference evidence="10 11" key="1">
    <citation type="submission" date="2014-04" db="EMBL/GenBank/DDBJ databases">
        <authorList>
            <consortium name="DOE Joint Genome Institute"/>
            <person name="Kuo A."/>
            <person name="Gay G."/>
            <person name="Dore J."/>
            <person name="Kohler A."/>
            <person name="Nagy L.G."/>
            <person name="Floudas D."/>
            <person name="Copeland A."/>
            <person name="Barry K.W."/>
            <person name="Cichocki N."/>
            <person name="Veneault-Fourrey C."/>
            <person name="LaButti K."/>
            <person name="Lindquist E.A."/>
            <person name="Lipzen A."/>
            <person name="Lundell T."/>
            <person name="Morin E."/>
            <person name="Murat C."/>
            <person name="Sun H."/>
            <person name="Tunlid A."/>
            <person name="Henrissat B."/>
            <person name="Grigoriev I.V."/>
            <person name="Hibbett D.S."/>
            <person name="Martin F."/>
            <person name="Nordberg H.P."/>
            <person name="Cantor M.N."/>
            <person name="Hua S.X."/>
        </authorList>
    </citation>
    <scope>NUCLEOTIDE SEQUENCE [LARGE SCALE GENOMIC DNA]</scope>
    <source>
        <strain evidence="11">h7</strain>
    </source>
</reference>
<dbReference type="GO" id="GO:0015031">
    <property type="term" value="P:protein transport"/>
    <property type="evidence" value="ECO:0007669"/>
    <property type="project" value="UniProtKB-KW"/>
</dbReference>
<feature type="region of interest" description="Disordered" evidence="7">
    <location>
        <begin position="182"/>
        <end position="204"/>
    </location>
</feature>
<dbReference type="InterPro" id="IPR018939">
    <property type="entry name" value="Autophagy-rel_prot_27"/>
</dbReference>
<reference evidence="11" key="2">
    <citation type="submission" date="2015-01" db="EMBL/GenBank/DDBJ databases">
        <title>Evolutionary Origins and Diversification of the Mycorrhizal Mutualists.</title>
        <authorList>
            <consortium name="DOE Joint Genome Institute"/>
            <consortium name="Mycorrhizal Genomics Consortium"/>
            <person name="Kohler A."/>
            <person name="Kuo A."/>
            <person name="Nagy L.G."/>
            <person name="Floudas D."/>
            <person name="Copeland A."/>
            <person name="Barry K.W."/>
            <person name="Cichocki N."/>
            <person name="Veneault-Fourrey C."/>
            <person name="LaButti K."/>
            <person name="Lindquist E.A."/>
            <person name="Lipzen A."/>
            <person name="Lundell T."/>
            <person name="Morin E."/>
            <person name="Murat C."/>
            <person name="Riley R."/>
            <person name="Ohm R."/>
            <person name="Sun H."/>
            <person name="Tunlid A."/>
            <person name="Henrissat B."/>
            <person name="Grigoriev I.V."/>
            <person name="Hibbett D.S."/>
            <person name="Martin F."/>
        </authorList>
    </citation>
    <scope>NUCLEOTIDE SEQUENCE [LARGE SCALE GENOMIC DNA]</scope>
    <source>
        <strain evidence="11">h7</strain>
    </source>
</reference>
<dbReference type="STRING" id="686832.A0A0C3BTY8"/>
<dbReference type="Proteomes" id="UP000053424">
    <property type="component" value="Unassembled WGS sequence"/>
</dbReference>
<evidence type="ECO:0000256" key="2">
    <source>
        <dbReference type="ARBA" id="ARBA00022692"/>
    </source>
</evidence>
<dbReference type="OrthoDB" id="29460at2759"/>
<dbReference type="GO" id="GO:0012505">
    <property type="term" value="C:endomembrane system"/>
    <property type="evidence" value="ECO:0007669"/>
    <property type="project" value="UniProtKB-ARBA"/>
</dbReference>
<keyword evidence="4" id="KW-0813">Transport</keyword>
<dbReference type="GO" id="GO:0034045">
    <property type="term" value="C:phagophore assembly site membrane"/>
    <property type="evidence" value="ECO:0007669"/>
    <property type="project" value="UniProtKB-SubCell"/>
</dbReference>
<dbReference type="AlphaFoldDB" id="A0A0C3BTY8"/>
<keyword evidence="5 8" id="KW-1133">Transmembrane helix</keyword>
<feature type="signal peptide" evidence="9">
    <location>
        <begin position="1"/>
        <end position="25"/>
    </location>
</feature>
<feature type="compositionally biased region" description="Basic and acidic residues" evidence="7">
    <location>
        <begin position="187"/>
        <end position="204"/>
    </location>
</feature>
<keyword evidence="6 8" id="KW-0472">Membrane</keyword>
<evidence type="ECO:0000313" key="11">
    <source>
        <dbReference type="Proteomes" id="UP000053424"/>
    </source>
</evidence>
<dbReference type="SUPFAM" id="SSF50911">
    <property type="entry name" value="Mannose 6-phosphate receptor domain"/>
    <property type="match status" value="1"/>
</dbReference>
<feature type="chain" id="PRO_5002161866" evidence="9">
    <location>
        <begin position="26"/>
        <end position="284"/>
    </location>
</feature>